<proteinExistence type="predicted"/>
<keyword evidence="2" id="KW-1185">Reference proteome</keyword>
<dbReference type="EMBL" id="BATJ01000012">
    <property type="protein sequence ID" value="GAD68239.1"/>
    <property type="molecule type" value="Genomic_DNA"/>
</dbReference>
<dbReference type="Proteomes" id="UP000016570">
    <property type="component" value="Unassembled WGS sequence"/>
</dbReference>
<organism evidence="1 2">
    <name type="scientific">Vibrio proteolyticus NBRC 13287</name>
    <dbReference type="NCBI Taxonomy" id="1219065"/>
    <lineage>
        <taxon>Bacteria</taxon>
        <taxon>Pseudomonadati</taxon>
        <taxon>Pseudomonadota</taxon>
        <taxon>Gammaproteobacteria</taxon>
        <taxon>Vibrionales</taxon>
        <taxon>Vibrionaceae</taxon>
        <taxon>Vibrio</taxon>
    </lineage>
</organism>
<dbReference type="STRING" id="1219065.VPR01S_12_00480"/>
<evidence type="ECO:0000313" key="1">
    <source>
        <dbReference type="EMBL" id="GAD68239.1"/>
    </source>
</evidence>
<evidence type="ECO:0000313" key="2">
    <source>
        <dbReference type="Proteomes" id="UP000016570"/>
    </source>
</evidence>
<dbReference type="AlphaFoldDB" id="U3BEU9"/>
<protein>
    <submittedName>
        <fullName evidence="1">Uncharacterized protein</fullName>
    </submittedName>
</protein>
<accession>U3BEU9</accession>
<sequence>MSYELGSAYLGQMVAKQAMHEAFYGKPKAKKPSFFKKMMKKMAK</sequence>
<name>U3BEU9_VIBPR</name>
<dbReference type="eggNOG" id="ENOG5031NT5">
    <property type="taxonomic scope" value="Bacteria"/>
</dbReference>
<gene>
    <name evidence="1" type="ORF">VPR01S_12_00480</name>
</gene>
<dbReference type="RefSeq" id="WP_021706210.1">
    <property type="nucleotide sequence ID" value="NZ_BATJ01000012.1"/>
</dbReference>
<comment type="caution">
    <text evidence="1">The sequence shown here is derived from an EMBL/GenBank/DDBJ whole genome shotgun (WGS) entry which is preliminary data.</text>
</comment>
<reference evidence="1 2" key="1">
    <citation type="submission" date="2013-09" db="EMBL/GenBank/DDBJ databases">
        <title>Whole genome shotgun sequence of Vibrio proteolyticus NBRC 13287.</title>
        <authorList>
            <person name="Isaki S."/>
            <person name="Hosoyama A."/>
            <person name="Numata M."/>
            <person name="Hashimoto M."/>
            <person name="Hosoyama Y."/>
            <person name="Tsuchikane K."/>
            <person name="Noguchi M."/>
            <person name="Hirakata S."/>
            <person name="Ichikawa N."/>
            <person name="Ohji S."/>
            <person name="Yamazoe A."/>
            <person name="Fujita N."/>
        </authorList>
    </citation>
    <scope>NUCLEOTIDE SEQUENCE [LARGE SCALE GENOMIC DNA]</scope>
    <source>
        <strain evidence="1 2">NBRC 13287</strain>
    </source>
</reference>